<feature type="domain" description="Peptidase M50" evidence="13">
    <location>
        <begin position="18"/>
        <end position="89"/>
    </location>
</feature>
<evidence type="ECO:0000256" key="9">
    <source>
        <dbReference type="ARBA" id="ARBA00022989"/>
    </source>
</evidence>
<keyword evidence="10" id="KW-0482">Metalloprotease</keyword>
<feature type="domain" description="Peptidase M50" evidence="13">
    <location>
        <begin position="99"/>
        <end position="151"/>
    </location>
</feature>
<keyword evidence="4" id="KW-0645">Protease</keyword>
<evidence type="ECO:0000256" key="1">
    <source>
        <dbReference type="ARBA" id="ARBA00001947"/>
    </source>
</evidence>
<feature type="transmembrane region" description="Helical" evidence="12">
    <location>
        <begin position="68"/>
        <end position="88"/>
    </location>
</feature>
<keyword evidence="7" id="KW-0378">Hydrolase</keyword>
<sequence>MWGNGPDGANLMISVLWFITLFTAILTHELGHALFARWYGMQPRIEIHGMGGVTIWQSMKRLDFRQRFVISFAGPGTGLVLAGLFFGLLQIPNLPALVHALLTMHLTVYIFLNLMNLLPIRPLDGAEVLSTLIGWKKGSVNEKIIDKVSFVTAAGCAAYAYISGFLILAVMAGYLAWRSYNAANPNARR</sequence>
<comment type="caution">
    <text evidence="14">The sequence shown here is derived from an EMBL/GenBank/DDBJ whole genome shotgun (WGS) entry which is preliminary data.</text>
</comment>
<feature type="transmembrane region" description="Helical" evidence="12">
    <location>
        <begin position="12"/>
        <end position="35"/>
    </location>
</feature>
<proteinExistence type="inferred from homology"/>
<evidence type="ECO:0000256" key="7">
    <source>
        <dbReference type="ARBA" id="ARBA00022801"/>
    </source>
</evidence>
<dbReference type="Proteomes" id="UP000004947">
    <property type="component" value="Unassembled WGS sequence"/>
</dbReference>
<dbReference type="GO" id="GO:0046872">
    <property type="term" value="F:metal ion binding"/>
    <property type="evidence" value="ECO:0007669"/>
    <property type="project" value="UniProtKB-KW"/>
</dbReference>
<dbReference type="PANTHER" id="PTHR39188:SF3">
    <property type="entry name" value="STAGE IV SPORULATION PROTEIN FB"/>
    <property type="match status" value="1"/>
</dbReference>
<evidence type="ECO:0000256" key="3">
    <source>
        <dbReference type="ARBA" id="ARBA00007931"/>
    </source>
</evidence>
<dbReference type="STRING" id="313628.LNTAR_12741"/>
<dbReference type="EMBL" id="ABCK01000006">
    <property type="protein sequence ID" value="EDM28223.1"/>
    <property type="molecule type" value="Genomic_DNA"/>
</dbReference>
<name>A6DJZ9_9BACT</name>
<dbReference type="PANTHER" id="PTHR39188">
    <property type="entry name" value="MEMBRANE-ASSOCIATED ZINC METALLOPROTEASE M50B"/>
    <property type="match status" value="1"/>
</dbReference>
<protein>
    <recommendedName>
        <fullName evidence="13">Peptidase M50 domain-containing protein</fullName>
    </recommendedName>
</protein>
<dbReference type="GO" id="GO:0016020">
    <property type="term" value="C:membrane"/>
    <property type="evidence" value="ECO:0007669"/>
    <property type="project" value="UniProtKB-SubCell"/>
</dbReference>
<feature type="transmembrane region" description="Helical" evidence="12">
    <location>
        <begin position="94"/>
        <end position="112"/>
    </location>
</feature>
<feature type="transmembrane region" description="Helical" evidence="12">
    <location>
        <begin position="150"/>
        <end position="177"/>
    </location>
</feature>
<organism evidence="14 15">
    <name type="scientific">Lentisphaera araneosa HTCC2155</name>
    <dbReference type="NCBI Taxonomy" id="313628"/>
    <lineage>
        <taxon>Bacteria</taxon>
        <taxon>Pseudomonadati</taxon>
        <taxon>Lentisphaerota</taxon>
        <taxon>Lentisphaeria</taxon>
        <taxon>Lentisphaerales</taxon>
        <taxon>Lentisphaeraceae</taxon>
        <taxon>Lentisphaera</taxon>
    </lineage>
</organism>
<dbReference type="AlphaFoldDB" id="A6DJZ9"/>
<accession>A6DJZ9</accession>
<evidence type="ECO:0000259" key="13">
    <source>
        <dbReference type="Pfam" id="PF02163"/>
    </source>
</evidence>
<keyword evidence="9 12" id="KW-1133">Transmembrane helix</keyword>
<dbReference type="GO" id="GO:0008237">
    <property type="term" value="F:metallopeptidase activity"/>
    <property type="evidence" value="ECO:0007669"/>
    <property type="project" value="UniProtKB-KW"/>
</dbReference>
<evidence type="ECO:0000256" key="6">
    <source>
        <dbReference type="ARBA" id="ARBA00022723"/>
    </source>
</evidence>
<evidence type="ECO:0000256" key="5">
    <source>
        <dbReference type="ARBA" id="ARBA00022692"/>
    </source>
</evidence>
<dbReference type="GO" id="GO:0006508">
    <property type="term" value="P:proteolysis"/>
    <property type="evidence" value="ECO:0007669"/>
    <property type="project" value="UniProtKB-KW"/>
</dbReference>
<dbReference type="eggNOG" id="COG1994">
    <property type="taxonomic scope" value="Bacteria"/>
</dbReference>
<comment type="cofactor">
    <cofactor evidence="1">
        <name>Zn(2+)</name>
        <dbReference type="ChEBI" id="CHEBI:29105"/>
    </cofactor>
</comment>
<keyword evidence="11 12" id="KW-0472">Membrane</keyword>
<evidence type="ECO:0000313" key="14">
    <source>
        <dbReference type="EMBL" id="EDM28223.1"/>
    </source>
</evidence>
<evidence type="ECO:0000256" key="4">
    <source>
        <dbReference type="ARBA" id="ARBA00022670"/>
    </source>
</evidence>
<evidence type="ECO:0000256" key="8">
    <source>
        <dbReference type="ARBA" id="ARBA00022833"/>
    </source>
</evidence>
<keyword evidence="15" id="KW-1185">Reference proteome</keyword>
<evidence type="ECO:0000256" key="2">
    <source>
        <dbReference type="ARBA" id="ARBA00004141"/>
    </source>
</evidence>
<comment type="similarity">
    <text evidence="3">Belongs to the peptidase M50B family.</text>
</comment>
<dbReference type="InterPro" id="IPR008915">
    <property type="entry name" value="Peptidase_M50"/>
</dbReference>
<keyword evidence="5 12" id="KW-0812">Transmembrane</keyword>
<dbReference type="Pfam" id="PF02163">
    <property type="entry name" value="Peptidase_M50"/>
    <property type="match status" value="2"/>
</dbReference>
<evidence type="ECO:0000256" key="12">
    <source>
        <dbReference type="SAM" id="Phobius"/>
    </source>
</evidence>
<reference evidence="14 15" key="1">
    <citation type="journal article" date="2010" name="J. Bacteriol.">
        <title>Genome sequence of Lentisphaera araneosa HTCC2155T, the type species of the order Lentisphaerales in the phylum Lentisphaerae.</title>
        <authorList>
            <person name="Thrash J.C."/>
            <person name="Cho J.C."/>
            <person name="Vergin K.L."/>
            <person name="Morris R.M."/>
            <person name="Giovannoni S.J."/>
        </authorList>
    </citation>
    <scope>NUCLEOTIDE SEQUENCE [LARGE SCALE GENOMIC DNA]</scope>
    <source>
        <strain evidence="14 15">HTCC2155</strain>
    </source>
</reference>
<keyword evidence="6" id="KW-0479">Metal-binding</keyword>
<evidence type="ECO:0000313" key="15">
    <source>
        <dbReference type="Proteomes" id="UP000004947"/>
    </source>
</evidence>
<evidence type="ECO:0000256" key="10">
    <source>
        <dbReference type="ARBA" id="ARBA00023049"/>
    </source>
</evidence>
<keyword evidence="8" id="KW-0862">Zinc</keyword>
<gene>
    <name evidence="14" type="ORF">LNTAR_12741</name>
</gene>
<evidence type="ECO:0000256" key="11">
    <source>
        <dbReference type="ARBA" id="ARBA00023136"/>
    </source>
</evidence>
<comment type="subcellular location">
    <subcellularLocation>
        <location evidence="2">Membrane</location>
        <topology evidence="2">Multi-pass membrane protein</topology>
    </subcellularLocation>
</comment>